<keyword evidence="3" id="KW-1003">Cell membrane</keyword>
<dbReference type="NCBIfam" id="TIGR03057">
    <property type="entry name" value="xxxLxxG_by_4"/>
    <property type="match status" value="1"/>
</dbReference>
<comment type="caution">
    <text evidence="9">The sequence shown here is derived from an EMBL/GenBank/DDBJ whole genome shotgun (WGS) entry which is preliminary data.</text>
</comment>
<comment type="similarity">
    <text evidence="2">Belongs to the resistance-nodulation-cell division (RND) (TC 2.A.6) family. MmpL subfamily.</text>
</comment>
<keyword evidence="5 7" id="KW-1133">Transmembrane helix</keyword>
<feature type="transmembrane region" description="Helical" evidence="7">
    <location>
        <begin position="973"/>
        <end position="992"/>
    </location>
</feature>
<reference evidence="10" key="1">
    <citation type="submission" date="2019-06" db="EMBL/GenBank/DDBJ databases">
        <title>Gordonia isolated from sludge of a wastewater treatment plant.</title>
        <authorList>
            <person name="Tamura T."/>
            <person name="Aoyama K."/>
            <person name="Kang Y."/>
            <person name="Saito S."/>
            <person name="Akiyama N."/>
            <person name="Yazawa K."/>
            <person name="Gonoi T."/>
            <person name="Mikami Y."/>
        </authorList>
    </citation>
    <scope>NUCLEOTIDE SEQUENCE [LARGE SCALE GENOMIC DNA]</scope>
    <source>
        <strain evidence="10">NBRC 107696</strain>
    </source>
</reference>
<evidence type="ECO:0000256" key="7">
    <source>
        <dbReference type="SAM" id="Phobius"/>
    </source>
</evidence>
<keyword evidence="4 7" id="KW-0812">Transmembrane</keyword>
<proteinExistence type="inferred from homology"/>
<feature type="transmembrane region" description="Helical" evidence="7">
    <location>
        <begin position="872"/>
        <end position="893"/>
    </location>
</feature>
<feature type="transmembrane region" description="Helical" evidence="7">
    <location>
        <begin position="20"/>
        <end position="38"/>
    </location>
</feature>
<feature type="transmembrane region" description="Helical" evidence="7">
    <location>
        <begin position="293"/>
        <end position="314"/>
    </location>
</feature>
<dbReference type="AlphaFoldDB" id="A0A7I9V7R1"/>
<evidence type="ECO:0000256" key="1">
    <source>
        <dbReference type="ARBA" id="ARBA00004651"/>
    </source>
</evidence>
<keyword evidence="10" id="KW-1185">Reference proteome</keyword>
<dbReference type="SUPFAM" id="SSF82866">
    <property type="entry name" value="Multidrug efflux transporter AcrB transmembrane domain"/>
    <property type="match status" value="2"/>
</dbReference>
<dbReference type="OrthoDB" id="2365435at2"/>
<feature type="transmembrane region" description="Helical" evidence="7">
    <location>
        <begin position="905"/>
        <end position="925"/>
    </location>
</feature>
<dbReference type="GO" id="GO:0005886">
    <property type="term" value="C:plasma membrane"/>
    <property type="evidence" value="ECO:0007669"/>
    <property type="project" value="UniProtKB-SubCell"/>
</dbReference>
<dbReference type="PROSITE" id="PS50156">
    <property type="entry name" value="SSD"/>
    <property type="match status" value="1"/>
</dbReference>
<evidence type="ECO:0000313" key="10">
    <source>
        <dbReference type="Proteomes" id="UP000444960"/>
    </source>
</evidence>
<sequence>MAHGPSRTFTRLGAFTHRRAWLVVGFWVLLAAVLNLSIPQLETTVSSTSADFLPRSLPSNRHLEQMARDFGSPESNAVSSIVMVDEQGFSDADDRYYGRLVERLLHSDDVAYLLDFAGHPITREAAASPDGKAITLFVAAEGSVGSTRAHHAAQGIRQAIDDAEPPSSLQVDYTGPTAALADLFSAIDVSLLIITGVSIVLITLILFAVYRRFATAAVPLITLGLGLGVTRPIISFLGGHDLLSVSNFTIAIMTALVLGAVTDYAIFTLSAYHEGRRRGLPVGDAVASASGRTGPILVASALTIAVACGSMIFTEIGMFSTAGPPTAIAVIVGLLLALTLPSALLSLAGRRGLAEPRATSEQRWRRRGARIIRRAGVYAAASLILLVSCSAILVTHQRNWDESSMFVYANDSTRGYDEVYKHFGNNAIAPEYLIVRADHDLRNTSDLAALELAADAVARLDDVDSVRSITRPDGRPLTESAAGYVPGRVGTQLSDATEQLGDARPDLRRLASGVQQLTDGADSANARMPDLVDGTDQVISMATGVLDALDSAERFVAAATDSRTDLRGAAAELRTGLDGIGPLLADLRRTAAAAQPGLDRFDELFGPLIQSRSPASCSADPRCAAARVAFDRFDAATDGRARTTLTALRRAAGISAEASARAGRSVTALKDLLSRLQALLGRLDGRTPDQARSDLARLRSGVGELSSGMAQLADGLHQVNAGTARLTSLTDKLHAGLRTATGYLTDMSAATSDGPGRGFYLPAEALTSPRFVEGAKLLISPNGHTARMVVTWSVNPYGPQALERSRDIAPTAAAALAGTGLSNAEVTSTGLASLSADMDDQLTRDMLVFGLVAILAVTIVLAVLLRSIVAPLILVATVVLSFAAVLGVSTLVWQHVIGIPLDWSVAPISFMALIAVGADYSMLFASRIREESTGRGMRQGMIRGFGSTGGVITTAGVVFALTMFALMSGTTLNLVQIGFTVGLGLLLDILIVRSVLVPATMVVLGDTMWWPSVSSSRGRD</sequence>
<feature type="transmembrane region" description="Helical" evidence="7">
    <location>
        <begin position="846"/>
        <end position="865"/>
    </location>
</feature>
<keyword evidence="6 7" id="KW-0472">Membrane</keyword>
<feature type="domain" description="SSD" evidence="8">
    <location>
        <begin position="182"/>
        <end position="347"/>
    </location>
</feature>
<dbReference type="InterPro" id="IPR000731">
    <property type="entry name" value="SSD"/>
</dbReference>
<dbReference type="RefSeq" id="WP_161894965.1">
    <property type="nucleotide sequence ID" value="NZ_BJOV01000003.1"/>
</dbReference>
<evidence type="ECO:0000313" key="9">
    <source>
        <dbReference type="EMBL" id="GEE01131.1"/>
    </source>
</evidence>
<feature type="transmembrane region" description="Helical" evidence="7">
    <location>
        <begin position="326"/>
        <end position="347"/>
    </location>
</feature>
<gene>
    <name evidence="9" type="ORF">nbrc107696_15770</name>
</gene>
<dbReference type="PANTHER" id="PTHR33406:SF6">
    <property type="entry name" value="MEMBRANE PROTEIN YDGH-RELATED"/>
    <property type="match status" value="1"/>
</dbReference>
<feature type="transmembrane region" description="Helical" evidence="7">
    <location>
        <begin position="250"/>
        <end position="272"/>
    </location>
</feature>
<organism evidence="9 10">
    <name type="scientific">Gordonia spumicola</name>
    <dbReference type="NCBI Taxonomy" id="589161"/>
    <lineage>
        <taxon>Bacteria</taxon>
        <taxon>Bacillati</taxon>
        <taxon>Actinomycetota</taxon>
        <taxon>Actinomycetes</taxon>
        <taxon>Mycobacteriales</taxon>
        <taxon>Gordoniaceae</taxon>
        <taxon>Gordonia</taxon>
    </lineage>
</organism>
<name>A0A7I9V7R1_9ACTN</name>
<evidence type="ECO:0000256" key="2">
    <source>
        <dbReference type="ARBA" id="ARBA00010157"/>
    </source>
</evidence>
<feature type="transmembrane region" description="Helical" evidence="7">
    <location>
        <begin position="217"/>
        <end position="238"/>
    </location>
</feature>
<evidence type="ECO:0000259" key="8">
    <source>
        <dbReference type="PROSITE" id="PS50156"/>
    </source>
</evidence>
<evidence type="ECO:0000256" key="4">
    <source>
        <dbReference type="ARBA" id="ARBA00022692"/>
    </source>
</evidence>
<dbReference type="InterPro" id="IPR050545">
    <property type="entry name" value="Mycobact_MmpL"/>
</dbReference>
<comment type="subcellular location">
    <subcellularLocation>
        <location evidence="1">Cell membrane</location>
        <topology evidence="1">Multi-pass membrane protein</topology>
    </subcellularLocation>
</comment>
<dbReference type="Pfam" id="PF03176">
    <property type="entry name" value="MMPL"/>
    <property type="match status" value="2"/>
</dbReference>
<dbReference type="Gene3D" id="1.20.1640.10">
    <property type="entry name" value="Multidrug efflux transporter AcrB transmembrane domain"/>
    <property type="match status" value="2"/>
</dbReference>
<evidence type="ECO:0000256" key="5">
    <source>
        <dbReference type="ARBA" id="ARBA00022989"/>
    </source>
</evidence>
<dbReference type="InterPro" id="IPR004869">
    <property type="entry name" value="MMPL_dom"/>
</dbReference>
<dbReference type="InterPro" id="IPR023908">
    <property type="entry name" value="xxxLxxG_rpt"/>
</dbReference>
<accession>A0A7I9V7R1</accession>
<dbReference type="PANTHER" id="PTHR33406">
    <property type="entry name" value="MEMBRANE PROTEIN MJ1562-RELATED"/>
    <property type="match status" value="1"/>
</dbReference>
<feature type="transmembrane region" description="Helical" evidence="7">
    <location>
        <begin position="375"/>
        <end position="394"/>
    </location>
</feature>
<evidence type="ECO:0000256" key="3">
    <source>
        <dbReference type="ARBA" id="ARBA00022475"/>
    </source>
</evidence>
<feature type="transmembrane region" description="Helical" evidence="7">
    <location>
        <begin position="189"/>
        <end position="210"/>
    </location>
</feature>
<evidence type="ECO:0000256" key="6">
    <source>
        <dbReference type="ARBA" id="ARBA00023136"/>
    </source>
</evidence>
<dbReference type="EMBL" id="BJOV01000003">
    <property type="protein sequence ID" value="GEE01131.1"/>
    <property type="molecule type" value="Genomic_DNA"/>
</dbReference>
<dbReference type="Proteomes" id="UP000444960">
    <property type="component" value="Unassembled WGS sequence"/>
</dbReference>
<protein>
    <submittedName>
        <fullName evidence="9">Putative membrane protein, MmpL family</fullName>
    </submittedName>
</protein>
<feature type="transmembrane region" description="Helical" evidence="7">
    <location>
        <begin position="945"/>
        <end position="967"/>
    </location>
</feature>